<comment type="caution">
    <text evidence="2">The sequence shown here is derived from an EMBL/GenBank/DDBJ whole genome shotgun (WGS) entry which is preliminary data.</text>
</comment>
<name>A0AAV4RV41_CAEEX</name>
<reference evidence="2 3" key="1">
    <citation type="submission" date="2021-06" db="EMBL/GenBank/DDBJ databases">
        <title>Caerostris extrusa draft genome.</title>
        <authorList>
            <person name="Kono N."/>
            <person name="Arakawa K."/>
        </authorList>
    </citation>
    <scope>NUCLEOTIDE SEQUENCE [LARGE SCALE GENOMIC DNA]</scope>
</reference>
<proteinExistence type="predicted"/>
<organism evidence="2 3">
    <name type="scientific">Caerostris extrusa</name>
    <name type="common">Bark spider</name>
    <name type="synonym">Caerostris bankana</name>
    <dbReference type="NCBI Taxonomy" id="172846"/>
    <lineage>
        <taxon>Eukaryota</taxon>
        <taxon>Metazoa</taxon>
        <taxon>Ecdysozoa</taxon>
        <taxon>Arthropoda</taxon>
        <taxon>Chelicerata</taxon>
        <taxon>Arachnida</taxon>
        <taxon>Araneae</taxon>
        <taxon>Araneomorphae</taxon>
        <taxon>Entelegynae</taxon>
        <taxon>Araneoidea</taxon>
        <taxon>Araneidae</taxon>
        <taxon>Caerostris</taxon>
    </lineage>
</organism>
<keyword evidence="3" id="KW-1185">Reference proteome</keyword>
<sequence length="353" mass="39982">MLAGFAYVDTQTQDARVGDCTLQRGRNKEREKDRKKESKRRRMKKKKSWSCRFPTSVLKHRVFDSTRTIQSVLYHQVTLCNEIEPKSDWFVPEKLALLKLSKGTPSLPSLSLCLPFLWNMVNGEWEGNDRKDEGVGGWIGYFNYLRCRAASLSQYAAQMIRQQMIPASRKCKRMVDCGRKLFRSPSLIIPVARKREREREKKIGRERAVACVGCPKGFLPSGCGDRFSRSAGVPFFPYPSPTLLLILGKLYPLASLPSLSGGAASCFCWSNRRALQTEAEDMRTGGGRESPLCFFLETLLPSSFAYRHEPSDPLKSISSFSIDLPGLHYLEGKKEDGHVGPRRWGAYYPRPPG</sequence>
<evidence type="ECO:0000256" key="1">
    <source>
        <dbReference type="SAM" id="MobiDB-lite"/>
    </source>
</evidence>
<feature type="region of interest" description="Disordered" evidence="1">
    <location>
        <begin position="24"/>
        <end position="48"/>
    </location>
</feature>
<dbReference type="EMBL" id="BPLR01008502">
    <property type="protein sequence ID" value="GIY25222.1"/>
    <property type="molecule type" value="Genomic_DNA"/>
</dbReference>
<accession>A0AAV4RV41</accession>
<feature type="compositionally biased region" description="Basic and acidic residues" evidence="1">
    <location>
        <begin position="26"/>
        <end position="36"/>
    </location>
</feature>
<dbReference type="Proteomes" id="UP001054945">
    <property type="component" value="Unassembled WGS sequence"/>
</dbReference>
<evidence type="ECO:0000313" key="2">
    <source>
        <dbReference type="EMBL" id="GIY25222.1"/>
    </source>
</evidence>
<dbReference type="AlphaFoldDB" id="A0AAV4RV41"/>
<evidence type="ECO:0000313" key="3">
    <source>
        <dbReference type="Proteomes" id="UP001054945"/>
    </source>
</evidence>
<feature type="compositionally biased region" description="Basic residues" evidence="1">
    <location>
        <begin position="37"/>
        <end position="48"/>
    </location>
</feature>
<gene>
    <name evidence="2" type="primary">AVEN_12718_1</name>
    <name evidence="2" type="ORF">CEXT_396331</name>
</gene>
<protein>
    <submittedName>
        <fullName evidence="2">Uncharacterized protein</fullName>
    </submittedName>
</protein>